<dbReference type="InterPro" id="IPR006311">
    <property type="entry name" value="TAT_signal"/>
</dbReference>
<dbReference type="PROSITE" id="PS51318">
    <property type="entry name" value="TAT"/>
    <property type="match status" value="1"/>
</dbReference>
<evidence type="ECO:0000313" key="3">
    <source>
        <dbReference type="Proteomes" id="UP000526734"/>
    </source>
</evidence>
<dbReference type="Proteomes" id="UP000526734">
    <property type="component" value="Unassembled WGS sequence"/>
</dbReference>
<feature type="signal peptide" evidence="1">
    <location>
        <begin position="1"/>
        <end position="24"/>
    </location>
</feature>
<dbReference type="Pfam" id="PF03995">
    <property type="entry name" value="Inhibitor_I36"/>
    <property type="match status" value="1"/>
</dbReference>
<evidence type="ECO:0000313" key="2">
    <source>
        <dbReference type="EMBL" id="MBB1154479.1"/>
    </source>
</evidence>
<sequence length="136" mass="14178">MPTIRSAVALAAAVAGAAAGTVLAAAPASAATAPCPAGYYCFYQDANYNRGTTGWHLNYNSTQSGDFNNPPASSGNKRNQLSSIINNGNRTICVYNDVVLAPDKLLIKVPPYGDVPNLANIPGANDNADYWKINAC</sequence>
<accession>A0A7W3VWE4</accession>
<dbReference type="EMBL" id="JACGZW010000004">
    <property type="protein sequence ID" value="MBB1154479.1"/>
    <property type="molecule type" value="Genomic_DNA"/>
</dbReference>
<comment type="caution">
    <text evidence="2">The sequence shown here is derived from an EMBL/GenBank/DDBJ whole genome shotgun (WGS) entry which is preliminary data.</text>
</comment>
<feature type="chain" id="PRO_5038866542" evidence="1">
    <location>
        <begin position="25"/>
        <end position="136"/>
    </location>
</feature>
<name>A0A7W3VWE4_9PSEU</name>
<protein>
    <submittedName>
        <fullName evidence="2">Peptidase inhibitor family I36 protein</fullName>
    </submittedName>
</protein>
<dbReference type="AlphaFoldDB" id="A0A7W3VWE4"/>
<proteinExistence type="predicted"/>
<evidence type="ECO:0000256" key="1">
    <source>
        <dbReference type="SAM" id="SignalP"/>
    </source>
</evidence>
<reference evidence="2 3" key="1">
    <citation type="submission" date="2020-08" db="EMBL/GenBank/DDBJ databases">
        <title>Amycolatopsis sp. nov. DR6-1 isolated from Dendrobium heterocarpum.</title>
        <authorList>
            <person name="Tedsree N."/>
            <person name="Kuncharoen N."/>
            <person name="Likhitwitayawuid K."/>
            <person name="Tanasupawat S."/>
        </authorList>
    </citation>
    <scope>NUCLEOTIDE SEQUENCE [LARGE SCALE GENOMIC DNA]</scope>
    <source>
        <strain evidence="2 3">DR6-1</strain>
    </source>
</reference>
<keyword evidence="3" id="KW-1185">Reference proteome</keyword>
<organism evidence="2 3">
    <name type="scientific">Amycolatopsis dendrobii</name>
    <dbReference type="NCBI Taxonomy" id="2760662"/>
    <lineage>
        <taxon>Bacteria</taxon>
        <taxon>Bacillati</taxon>
        <taxon>Actinomycetota</taxon>
        <taxon>Actinomycetes</taxon>
        <taxon>Pseudonocardiales</taxon>
        <taxon>Pseudonocardiaceae</taxon>
        <taxon>Amycolatopsis</taxon>
    </lineage>
</organism>
<dbReference type="RefSeq" id="WP_043838119.1">
    <property type="nucleotide sequence ID" value="NZ_JACGZW010000004.1"/>
</dbReference>
<gene>
    <name evidence="2" type="ORF">H4281_15170</name>
</gene>
<keyword evidence="1" id="KW-0732">Signal</keyword>